<keyword evidence="7 10" id="KW-0030">Aminoacyl-tRNA synthetase</keyword>
<comment type="caution">
    <text evidence="15">The sequence shown here is derived from an EMBL/GenBank/DDBJ whole genome shotgun (WGS) entry which is preliminary data.</text>
</comment>
<gene>
    <name evidence="15" type="ORF">ColSpa_04861</name>
</gene>
<comment type="catalytic activity">
    <reaction evidence="9">
        <text>tRNA(Leu) + L-leucine + ATP = L-leucyl-tRNA(Leu) + AMP + diphosphate</text>
        <dbReference type="Rhea" id="RHEA:11688"/>
        <dbReference type="Rhea" id="RHEA-COMP:9613"/>
        <dbReference type="Rhea" id="RHEA-COMP:9622"/>
        <dbReference type="ChEBI" id="CHEBI:30616"/>
        <dbReference type="ChEBI" id="CHEBI:33019"/>
        <dbReference type="ChEBI" id="CHEBI:57427"/>
        <dbReference type="ChEBI" id="CHEBI:78442"/>
        <dbReference type="ChEBI" id="CHEBI:78494"/>
        <dbReference type="ChEBI" id="CHEBI:456215"/>
        <dbReference type="EC" id="6.1.1.4"/>
    </reaction>
</comment>
<dbReference type="Pfam" id="PF24810">
    <property type="entry name" value="RBD_LARS1"/>
    <property type="match status" value="1"/>
</dbReference>
<name>A0AA37LEV0_9PEZI</name>
<evidence type="ECO:0000259" key="14">
    <source>
        <dbReference type="Pfam" id="PF24810"/>
    </source>
</evidence>
<evidence type="ECO:0000256" key="9">
    <source>
        <dbReference type="ARBA" id="ARBA00047469"/>
    </source>
</evidence>
<dbReference type="SUPFAM" id="SSF50677">
    <property type="entry name" value="ValRS/IleRS/LeuRS editing domain"/>
    <property type="match status" value="1"/>
</dbReference>
<dbReference type="Pfam" id="PF00133">
    <property type="entry name" value="tRNA-synt_1"/>
    <property type="match status" value="1"/>
</dbReference>
<dbReference type="EC" id="6.1.1.4" evidence="2"/>
<protein>
    <recommendedName>
        <fullName evidence="2">leucine--tRNA ligase</fullName>
        <ecNumber evidence="2">6.1.1.4</ecNumber>
    </recommendedName>
    <alternativeName>
        <fullName evidence="8">Leucyl-tRNA synthetase</fullName>
    </alternativeName>
</protein>
<evidence type="ECO:0000259" key="11">
    <source>
        <dbReference type="Pfam" id="PF00133"/>
    </source>
</evidence>
<dbReference type="InterPro" id="IPR009080">
    <property type="entry name" value="tRNAsynth_Ia_anticodon-bd"/>
</dbReference>
<dbReference type="Gene3D" id="3.40.50.620">
    <property type="entry name" value="HUPs"/>
    <property type="match status" value="2"/>
</dbReference>
<dbReference type="Gene3D" id="3.90.740.10">
    <property type="entry name" value="Valyl/Leucyl/Isoleucyl-tRNA synthetase, editing domain"/>
    <property type="match status" value="1"/>
</dbReference>
<evidence type="ECO:0000256" key="7">
    <source>
        <dbReference type="ARBA" id="ARBA00023146"/>
    </source>
</evidence>
<dbReference type="RefSeq" id="XP_049127030.1">
    <property type="nucleotide sequence ID" value="XM_049271073.1"/>
</dbReference>
<evidence type="ECO:0000256" key="3">
    <source>
        <dbReference type="ARBA" id="ARBA00022598"/>
    </source>
</evidence>
<sequence length="1016" mass="114210">MANEAAKALEALQVSKTKELKGTEKRDFLISLEKKYQQKWAEEKIFEVDAPSTKDVPLHSITAEELRQQQPKWMGCMAFPYMNGRLHAGHLFSVSKVEFGAGVARMQGKRALFPMGWHATGMPIKAVADKLKNEVAMFGRDFEGYQEEEVLVDDKPVEAKAARDDITKFSTKKSKANAKTIKAKYQFQIMEAMGIPRQEIHLFADASYWLDFFPPLAQEDLTSLGFRIGVGPQEYTGLKMKVLEWAPKAGEALKSKLPADANIFLVPATLRPETMYGQNAVFVSPKITYGVFKASEKDYYIMTQRRKLMTPSAARNMAYQGLFVQDGVVDQTADIEGSALIGTRVHAPFSVHKDGVRVLPMESILPTKGTGVVTSVPSDSPADWVMTMDLRKKAAYYGIEQEWAELEIVSIINTPSGDMIAKTLCEQLKIASPKDTVQLDKAKETAYSEGYYKGTMNIGEFKGEAVETAKPKVRQSLIDQGLAFVYSEPERKVVSRSADDCIVALMDQWYLDYGEESWKKTALDWVENADGKGLNTFSHETKNAFQGVLNWLNQWACARSYGLGSKLPWDPQFLVESLSDSTIYMAYYTIAPYLHKDIFGREKGTGNIGPEQMIDEVWDYVFCRRELDDKIVSESKISKETLESMRRSFEYFYPLDLRSSGKDLIGNHLTFFLYIHLAIFTPEYWPRGIRTNGHLMLNGEKMSKSTGNFMTLQDVARNELRTGEWNFFDKVFNNEMNVIAKEAIQQYSDTSYKLALKAAFYDFNNALSFYRESSASVKMHHDLVIRYIELQCLLIAVIAPHWAESVWVEILGKATSIQQATFPEIPETDAALTAARKYISVTASNVNSAESLQLKKKAKGKETSFDPKKPKKLTIFMSEKFPQWQQAYIDLLKEMWNPETKSVDDKALNGKIAKMGEMKKAMPFVQGLKRRLQLGEPASAVLERKLAFDEKAVLVDMIDGLKRSANLVEVKIIAVEEGSKKGTDLVTGAVEESLPPNADGAVPGAPNFLFANVESS</sequence>
<dbReference type="InterPro" id="IPR014729">
    <property type="entry name" value="Rossmann-like_a/b/a_fold"/>
</dbReference>
<evidence type="ECO:0000256" key="2">
    <source>
        <dbReference type="ARBA" id="ARBA00013164"/>
    </source>
</evidence>
<accession>A0AA37LEV0</accession>
<dbReference type="SUPFAM" id="SSF47323">
    <property type="entry name" value="Anticodon-binding domain of a subclass of class I aminoacyl-tRNA synthetases"/>
    <property type="match status" value="1"/>
</dbReference>
<keyword evidence="3 10" id="KW-0436">Ligase</keyword>
<feature type="domain" description="Aminoacyl-tRNA synthetase class Ia" evidence="11">
    <location>
        <begin position="65"/>
        <end position="131"/>
    </location>
</feature>
<keyword evidence="5 10" id="KW-0067">ATP-binding</keyword>
<evidence type="ECO:0000259" key="12">
    <source>
        <dbReference type="Pfam" id="PF08264"/>
    </source>
</evidence>
<dbReference type="Pfam" id="PF09334">
    <property type="entry name" value="tRNA-synt_1g"/>
    <property type="match status" value="1"/>
</dbReference>
<evidence type="ECO:0000256" key="4">
    <source>
        <dbReference type="ARBA" id="ARBA00022741"/>
    </source>
</evidence>
<evidence type="ECO:0000313" key="15">
    <source>
        <dbReference type="EMBL" id="GKT44680.1"/>
    </source>
</evidence>
<reference evidence="15 16" key="1">
    <citation type="submission" date="2022-03" db="EMBL/GenBank/DDBJ databases">
        <title>Genome data of Colletotrichum spp.</title>
        <authorList>
            <person name="Utami Y.D."/>
            <person name="Hiruma K."/>
        </authorList>
    </citation>
    <scope>NUCLEOTIDE SEQUENCE [LARGE SCALE GENOMIC DNA]</scope>
    <source>
        <strain evidence="15 16">MAFF 239500</strain>
    </source>
</reference>
<evidence type="ECO:0000256" key="5">
    <source>
        <dbReference type="ARBA" id="ARBA00022840"/>
    </source>
</evidence>
<dbReference type="GO" id="GO:0004823">
    <property type="term" value="F:leucine-tRNA ligase activity"/>
    <property type="evidence" value="ECO:0007669"/>
    <property type="project" value="UniProtKB-EC"/>
</dbReference>
<evidence type="ECO:0000256" key="10">
    <source>
        <dbReference type="RuleBase" id="RU363039"/>
    </source>
</evidence>
<evidence type="ECO:0000259" key="13">
    <source>
        <dbReference type="Pfam" id="PF09334"/>
    </source>
</evidence>
<evidence type="ECO:0000313" key="16">
    <source>
        <dbReference type="Proteomes" id="UP001055115"/>
    </source>
</evidence>
<evidence type="ECO:0000256" key="1">
    <source>
        <dbReference type="ARBA" id="ARBA00005594"/>
    </source>
</evidence>
<proteinExistence type="inferred from homology"/>
<dbReference type="InterPro" id="IPR002300">
    <property type="entry name" value="aa-tRNA-synth_Ia"/>
</dbReference>
<dbReference type="GO" id="GO:0005524">
    <property type="term" value="F:ATP binding"/>
    <property type="evidence" value="ECO:0007669"/>
    <property type="project" value="UniProtKB-KW"/>
</dbReference>
<evidence type="ECO:0000256" key="8">
    <source>
        <dbReference type="ARBA" id="ARBA00030520"/>
    </source>
</evidence>
<feature type="domain" description="Leucine--tRNA ligase RagD-binding" evidence="14">
    <location>
        <begin position="879"/>
        <end position="933"/>
    </location>
</feature>
<dbReference type="GO" id="GO:0006429">
    <property type="term" value="P:leucyl-tRNA aminoacylation"/>
    <property type="evidence" value="ECO:0007669"/>
    <property type="project" value="InterPro"/>
</dbReference>
<dbReference type="SUPFAM" id="SSF52374">
    <property type="entry name" value="Nucleotidylyl transferase"/>
    <property type="match status" value="1"/>
</dbReference>
<dbReference type="GO" id="GO:0002161">
    <property type="term" value="F:aminoacyl-tRNA deacylase activity"/>
    <property type="evidence" value="ECO:0007669"/>
    <property type="project" value="InterPro"/>
</dbReference>
<dbReference type="FunFam" id="3.90.740.10:FF:000001">
    <property type="entry name" value="Leucine--tRNA ligase, cytoplasmic"/>
    <property type="match status" value="1"/>
</dbReference>
<dbReference type="PANTHER" id="PTHR45794">
    <property type="entry name" value="LEUCYL-TRNA SYNTHETASE"/>
    <property type="match status" value="1"/>
</dbReference>
<dbReference type="EMBL" id="BQXU01000010">
    <property type="protein sequence ID" value="GKT44680.1"/>
    <property type="molecule type" value="Genomic_DNA"/>
</dbReference>
<feature type="domain" description="Methionyl/Valyl/Leucyl/Isoleucyl-tRNA synthetase anticodon-binding" evidence="12">
    <location>
        <begin position="729"/>
        <end position="856"/>
    </location>
</feature>
<dbReference type="InterPro" id="IPR004493">
    <property type="entry name" value="Leu-tRNA-synth_Ia_arc/euk"/>
</dbReference>
<dbReference type="PANTHER" id="PTHR45794:SF1">
    <property type="entry name" value="LEUCINE--TRNA LIGASE, CYTOPLASMIC"/>
    <property type="match status" value="1"/>
</dbReference>
<evidence type="ECO:0000256" key="6">
    <source>
        <dbReference type="ARBA" id="ARBA00022917"/>
    </source>
</evidence>
<dbReference type="Pfam" id="PF08264">
    <property type="entry name" value="Anticodon_1"/>
    <property type="match status" value="1"/>
</dbReference>
<keyword evidence="4 10" id="KW-0547">Nucleotide-binding</keyword>
<keyword evidence="16" id="KW-1185">Reference proteome</keyword>
<organism evidence="15 16">
    <name type="scientific">Colletotrichum spaethianum</name>
    <dbReference type="NCBI Taxonomy" id="700344"/>
    <lineage>
        <taxon>Eukaryota</taxon>
        <taxon>Fungi</taxon>
        <taxon>Dikarya</taxon>
        <taxon>Ascomycota</taxon>
        <taxon>Pezizomycotina</taxon>
        <taxon>Sordariomycetes</taxon>
        <taxon>Hypocreomycetidae</taxon>
        <taxon>Glomerellales</taxon>
        <taxon>Glomerellaceae</taxon>
        <taxon>Colletotrichum</taxon>
        <taxon>Colletotrichum spaethianum species complex</taxon>
    </lineage>
</organism>
<dbReference type="Proteomes" id="UP001055115">
    <property type="component" value="Unassembled WGS sequence"/>
</dbReference>
<dbReference type="InterPro" id="IPR015413">
    <property type="entry name" value="Methionyl/Leucyl_tRNA_Synth"/>
</dbReference>
<dbReference type="AlphaFoldDB" id="A0AA37LEV0"/>
<comment type="similarity">
    <text evidence="1 10">Belongs to the class-I aminoacyl-tRNA synthetase family.</text>
</comment>
<dbReference type="InterPro" id="IPR009008">
    <property type="entry name" value="Val/Leu/Ile-tRNA-synth_edit"/>
</dbReference>
<dbReference type="InterPro" id="IPR055416">
    <property type="entry name" value="RBD_LARS1"/>
</dbReference>
<keyword evidence="6 10" id="KW-0648">Protein biosynthesis</keyword>
<dbReference type="GeneID" id="73325663"/>
<dbReference type="InterPro" id="IPR013155">
    <property type="entry name" value="M/V/L/I-tRNA-synth_anticd-bd"/>
</dbReference>
<feature type="domain" description="Methionyl/Leucyl tRNA synthetase" evidence="13">
    <location>
        <begin position="661"/>
        <end position="728"/>
    </location>
</feature>